<dbReference type="Gene3D" id="2.120.10.80">
    <property type="entry name" value="Kelch-type beta propeller"/>
    <property type="match status" value="1"/>
</dbReference>
<dbReference type="InterPro" id="IPR047098">
    <property type="entry name" value="KEAP1_BACK"/>
</dbReference>
<dbReference type="AlphaFoldDB" id="A0AAE1AV68"/>
<sequence>MSSLKKSPDVPKEPDCSSPPRATTSAASSAHAQSGQPAAAPTPAAHQHVRSKESSSPPTSPAVPGAAAASSLSPLSATPPPGSEDVSCGALDPAYHSSRLRSRPQITEKPADGSMHFSIMRHPREALEVMSVLRRTRKLCDVTLVAGEERIQAHKIVLAASSPYFRAMFTSGMREEEMSVIPLHGISACTLAQLVEFAYTAEVSIKETNVCYLLPAATMFQMYHVVEACTVFLEHQLDPSNCIGIADFASEHGCSELEEKARRYIRNHFCQVIFSDEFLVLSPCQMLSLVKQDELNVQCESEVFKAVIRWVEHDPEKRLTILEGLLSSVRLDCLAPTFLEQQLRSCHILKQRPKCLDTITEKLRGLKLHHKCSELPRKPCSPLVVYCAGGYLRQSLSNFECYNPKNKQWLRLPDLPTPRSGIGACVVRGALYVLGGRNNSPDGNTDSASLDMYDPMRNVWLPRRAMHAPRNRLGVGVIDNMIYAVGGSHGATHHATAERYDAENDKWTEIASMSTRRIGVGCAVLNRLLYAVGGYDGENRLSSVECYDPEHNQWTEVRPMNTMRSGAGVTALDNHIYAVGGYDSSCQLRTVERYSPEKRQWEFVADMGSPRSALSVAVLNGKLYALGGYDGNDFLSSVEGYCAEINKWFDVSNMTCGRSGHGVAVGAEPPIK</sequence>
<dbReference type="SMART" id="SM00875">
    <property type="entry name" value="BACK"/>
    <property type="match status" value="1"/>
</dbReference>
<comment type="subcellular location">
    <subcellularLocation>
        <location evidence="2">Cytoplasm</location>
    </subcellularLocation>
    <subcellularLocation>
        <location evidence="1">Nucleus</location>
    </subcellularLocation>
</comment>
<dbReference type="FunFam" id="1.25.40.420:FF:000001">
    <property type="entry name" value="Kelch-like family member 12"/>
    <property type="match status" value="1"/>
</dbReference>
<evidence type="ECO:0000259" key="11">
    <source>
        <dbReference type="PROSITE" id="PS50097"/>
    </source>
</evidence>
<dbReference type="PIRSF" id="PIRSF037037">
    <property type="entry name" value="Kelch-like_protein_gigaxonin"/>
    <property type="match status" value="1"/>
</dbReference>
<evidence type="ECO:0000256" key="6">
    <source>
        <dbReference type="ARBA" id="ARBA00022490"/>
    </source>
</evidence>
<evidence type="ECO:0000256" key="7">
    <source>
        <dbReference type="ARBA" id="ARBA00022737"/>
    </source>
</evidence>
<accession>A0AAE1AV68</accession>
<dbReference type="InterPro" id="IPR000210">
    <property type="entry name" value="BTB/POZ_dom"/>
</dbReference>
<evidence type="ECO:0000256" key="10">
    <source>
        <dbReference type="SAM" id="MobiDB-lite"/>
    </source>
</evidence>
<dbReference type="GO" id="GO:0005634">
    <property type="term" value="C:nucleus"/>
    <property type="evidence" value="ECO:0007669"/>
    <property type="project" value="UniProtKB-SubCell"/>
</dbReference>
<dbReference type="PANTHER" id="PTHR45632:SF13">
    <property type="entry name" value="KELCH-LIKE PROTEIN 26"/>
    <property type="match status" value="1"/>
</dbReference>
<dbReference type="Pfam" id="PF00651">
    <property type="entry name" value="BTB"/>
    <property type="match status" value="1"/>
</dbReference>
<dbReference type="PANTHER" id="PTHR45632">
    <property type="entry name" value="LD33804P"/>
    <property type="match status" value="1"/>
</dbReference>
<dbReference type="SMART" id="SM00225">
    <property type="entry name" value="BTB"/>
    <property type="match status" value="1"/>
</dbReference>
<dbReference type="Gene3D" id="1.25.40.420">
    <property type="match status" value="1"/>
</dbReference>
<dbReference type="EMBL" id="JAWDGP010001105">
    <property type="protein sequence ID" value="KAK3794615.1"/>
    <property type="molecule type" value="Genomic_DNA"/>
</dbReference>
<comment type="pathway">
    <text evidence="3">Protein modification; protein ubiquitination.</text>
</comment>
<dbReference type="CDD" id="cd18458">
    <property type="entry name" value="BACK_KLHL19_KEAP1"/>
    <property type="match status" value="1"/>
</dbReference>
<gene>
    <name evidence="12" type="ORF">RRG08_003761</name>
</gene>
<dbReference type="PROSITE" id="PS50097">
    <property type="entry name" value="BTB"/>
    <property type="match status" value="1"/>
</dbReference>
<evidence type="ECO:0000256" key="5">
    <source>
        <dbReference type="ARBA" id="ARBA00022441"/>
    </source>
</evidence>
<dbReference type="FunFam" id="3.30.710.10:FF:000001">
    <property type="entry name" value="Kelch-like family member 20"/>
    <property type="match status" value="1"/>
</dbReference>
<feature type="domain" description="BTB" evidence="11">
    <location>
        <begin position="140"/>
        <end position="207"/>
    </location>
</feature>
<dbReference type="SMART" id="SM00612">
    <property type="entry name" value="Kelch"/>
    <property type="match status" value="6"/>
</dbReference>
<evidence type="ECO:0000256" key="9">
    <source>
        <dbReference type="ARBA" id="ARBA00023242"/>
    </source>
</evidence>
<dbReference type="InterPro" id="IPR011333">
    <property type="entry name" value="SKP1/BTB/POZ_sf"/>
</dbReference>
<dbReference type="SUPFAM" id="SSF117281">
    <property type="entry name" value="Kelch motif"/>
    <property type="match status" value="1"/>
</dbReference>
<reference evidence="12" key="1">
    <citation type="journal article" date="2023" name="G3 (Bethesda)">
        <title>A reference genome for the long-term kleptoplast-retaining sea slug Elysia crispata morphotype clarki.</title>
        <authorList>
            <person name="Eastman K.E."/>
            <person name="Pendleton A.L."/>
            <person name="Shaikh M.A."/>
            <person name="Suttiyut T."/>
            <person name="Ogas R."/>
            <person name="Tomko P."/>
            <person name="Gavelis G."/>
            <person name="Widhalm J.R."/>
            <person name="Wisecaver J.H."/>
        </authorList>
    </citation>
    <scope>NUCLEOTIDE SEQUENCE</scope>
    <source>
        <strain evidence="12">ECLA1</strain>
    </source>
</reference>
<dbReference type="FunFam" id="2.120.10.80:FF:000024">
    <property type="entry name" value="Kelch-like ECH-associated protein 1"/>
    <property type="match status" value="1"/>
</dbReference>
<evidence type="ECO:0000313" key="12">
    <source>
        <dbReference type="EMBL" id="KAK3794615.1"/>
    </source>
</evidence>
<dbReference type="InterPro" id="IPR011705">
    <property type="entry name" value="BACK"/>
</dbReference>
<evidence type="ECO:0000256" key="2">
    <source>
        <dbReference type="ARBA" id="ARBA00004496"/>
    </source>
</evidence>
<evidence type="ECO:0000256" key="1">
    <source>
        <dbReference type="ARBA" id="ARBA00004123"/>
    </source>
</evidence>
<proteinExistence type="inferred from homology"/>
<dbReference type="Pfam" id="PF01344">
    <property type="entry name" value="Kelch_1"/>
    <property type="match status" value="1"/>
</dbReference>
<feature type="region of interest" description="Disordered" evidence="10">
    <location>
        <begin position="1"/>
        <end position="111"/>
    </location>
</feature>
<keyword evidence="9" id="KW-0539">Nucleus</keyword>
<keyword evidence="8" id="KW-0833">Ubl conjugation pathway</keyword>
<dbReference type="Gene3D" id="3.30.710.10">
    <property type="entry name" value="Potassium Channel Kv1.1, Chain A"/>
    <property type="match status" value="1"/>
</dbReference>
<keyword evidence="13" id="KW-1185">Reference proteome</keyword>
<dbReference type="InterPro" id="IPR006652">
    <property type="entry name" value="Kelch_1"/>
</dbReference>
<comment type="caution">
    <text evidence="12">The sequence shown here is derived from an EMBL/GenBank/DDBJ whole genome shotgun (WGS) entry which is preliminary data.</text>
</comment>
<dbReference type="Pfam" id="PF07707">
    <property type="entry name" value="BACK"/>
    <property type="match status" value="1"/>
</dbReference>
<keyword evidence="6" id="KW-0963">Cytoplasm</keyword>
<evidence type="ECO:0000256" key="3">
    <source>
        <dbReference type="ARBA" id="ARBA00004906"/>
    </source>
</evidence>
<dbReference type="InterPro" id="IPR015915">
    <property type="entry name" value="Kelch-typ_b-propeller"/>
</dbReference>
<keyword evidence="5" id="KW-0880">Kelch repeat</keyword>
<evidence type="ECO:0000256" key="4">
    <source>
        <dbReference type="ARBA" id="ARBA00005288"/>
    </source>
</evidence>
<feature type="compositionally biased region" description="Basic and acidic residues" evidence="10">
    <location>
        <begin position="1"/>
        <end position="15"/>
    </location>
</feature>
<dbReference type="Proteomes" id="UP001283361">
    <property type="component" value="Unassembled WGS sequence"/>
</dbReference>
<dbReference type="Pfam" id="PF24681">
    <property type="entry name" value="Kelch_KLHDC2_KLHL20_DRC7"/>
    <property type="match status" value="1"/>
</dbReference>
<organism evidence="12 13">
    <name type="scientific">Elysia crispata</name>
    <name type="common">lettuce slug</name>
    <dbReference type="NCBI Taxonomy" id="231223"/>
    <lineage>
        <taxon>Eukaryota</taxon>
        <taxon>Metazoa</taxon>
        <taxon>Spiralia</taxon>
        <taxon>Lophotrochozoa</taxon>
        <taxon>Mollusca</taxon>
        <taxon>Gastropoda</taxon>
        <taxon>Heterobranchia</taxon>
        <taxon>Euthyneura</taxon>
        <taxon>Panpulmonata</taxon>
        <taxon>Sacoglossa</taxon>
        <taxon>Placobranchoidea</taxon>
        <taxon>Plakobranchidae</taxon>
        <taxon>Elysia</taxon>
    </lineage>
</organism>
<dbReference type="InterPro" id="IPR017096">
    <property type="entry name" value="BTB-kelch_protein"/>
</dbReference>
<dbReference type="GO" id="GO:0005737">
    <property type="term" value="C:cytoplasm"/>
    <property type="evidence" value="ECO:0007669"/>
    <property type="project" value="UniProtKB-SubCell"/>
</dbReference>
<name>A0AAE1AV68_9GAST</name>
<protein>
    <recommendedName>
        <fullName evidence="11">BTB domain-containing protein</fullName>
    </recommendedName>
</protein>
<feature type="compositionally biased region" description="Low complexity" evidence="10">
    <location>
        <begin position="54"/>
        <end position="76"/>
    </location>
</feature>
<keyword evidence="7" id="KW-0677">Repeat</keyword>
<evidence type="ECO:0000313" key="13">
    <source>
        <dbReference type="Proteomes" id="UP001283361"/>
    </source>
</evidence>
<feature type="compositionally biased region" description="Low complexity" evidence="10">
    <location>
        <begin position="18"/>
        <end position="45"/>
    </location>
</feature>
<dbReference type="SUPFAM" id="SSF54695">
    <property type="entry name" value="POZ domain"/>
    <property type="match status" value="1"/>
</dbReference>
<comment type="similarity">
    <text evidence="4">Belongs to the KEAP1 family.</text>
</comment>
<evidence type="ECO:0000256" key="8">
    <source>
        <dbReference type="ARBA" id="ARBA00022786"/>
    </source>
</evidence>